<dbReference type="EMBL" id="FPKW01000039">
    <property type="protein sequence ID" value="SFZ97091.1"/>
    <property type="molecule type" value="Genomic_DNA"/>
</dbReference>
<evidence type="ECO:0000313" key="1">
    <source>
        <dbReference type="EMBL" id="SFZ97091.1"/>
    </source>
</evidence>
<name>A0A1K2IZ89_9FLAO</name>
<proteinExistence type="predicted"/>
<reference evidence="2" key="1">
    <citation type="submission" date="2016-10" db="EMBL/GenBank/DDBJ databases">
        <authorList>
            <person name="Varghese N."/>
            <person name="Submissions S."/>
        </authorList>
    </citation>
    <scope>NUCLEOTIDE SEQUENCE [LARGE SCALE GENOMIC DNA]</scope>
    <source>
        <strain evidence="2">SUR2</strain>
    </source>
</reference>
<sequence>MIAEFLRPKYSHTKFFFIFLRLINKSRFSYNNFGFKAKLLITALKQEVLFIHLKI</sequence>
<dbReference type="AlphaFoldDB" id="A0A1K2IZ89"/>
<gene>
    <name evidence="1" type="ORF">SAMN05216324_1394</name>
</gene>
<keyword evidence="2" id="KW-1185">Reference proteome</keyword>
<protein>
    <submittedName>
        <fullName evidence="1">Uncharacterized protein</fullName>
    </submittedName>
</protein>
<dbReference type="STRING" id="1612149.SAMN05216324_1394"/>
<dbReference type="Proteomes" id="UP000182034">
    <property type="component" value="Unassembled WGS sequence"/>
</dbReference>
<organism evidence="1 2">
    <name type="scientific">Chryseobacterium limigenitum</name>
    <dbReference type="NCBI Taxonomy" id="1612149"/>
    <lineage>
        <taxon>Bacteria</taxon>
        <taxon>Pseudomonadati</taxon>
        <taxon>Bacteroidota</taxon>
        <taxon>Flavobacteriia</taxon>
        <taxon>Flavobacteriales</taxon>
        <taxon>Weeksellaceae</taxon>
        <taxon>Chryseobacterium group</taxon>
        <taxon>Chryseobacterium</taxon>
    </lineage>
</organism>
<evidence type="ECO:0000313" key="2">
    <source>
        <dbReference type="Proteomes" id="UP000182034"/>
    </source>
</evidence>
<accession>A0A1K2IZ89</accession>